<name>A0A2W6HW90_STEMA</name>
<dbReference type="Proteomes" id="UP000249614">
    <property type="component" value="Unassembled WGS sequence"/>
</dbReference>
<keyword evidence="1" id="KW-0040">ANK repeat</keyword>
<reference evidence="2 3" key="1">
    <citation type="submission" date="2016-05" db="EMBL/GenBank/DDBJ databases">
        <authorList>
            <person name="Lavstsen T."/>
            <person name="Jespersen J.S."/>
        </authorList>
    </citation>
    <scope>NUCLEOTIDE SEQUENCE [LARGE SCALE GENOMIC DNA]</scope>
    <source>
        <strain evidence="2 3">SM-5815</strain>
    </source>
</reference>
<dbReference type="SUPFAM" id="SSF48403">
    <property type="entry name" value="Ankyrin repeat"/>
    <property type="match status" value="1"/>
</dbReference>
<sequence>MTYHALLDLVREHAGPRFPDFSALWKAYGNPRQLADVLGRGVDPDSIALDGSSLLHRSDLPLDTVRLLLAAGADPDVRWFDRSLRTPLFFATTEGVPTALYHAGADLEHRDSDGLTPLLFNVEYGCLPMIEELLTLGANWKATDLQGLGFADYATLATSPAAVQQLMLIHSRLKASERRRSLLAQLPDKMVEQITRRM</sequence>
<evidence type="ECO:0000256" key="1">
    <source>
        <dbReference type="PROSITE-ProRule" id="PRU00023"/>
    </source>
</evidence>
<feature type="repeat" description="ANK" evidence="1">
    <location>
        <begin position="113"/>
        <end position="145"/>
    </location>
</feature>
<organism evidence="2 3">
    <name type="scientific">Stenotrophomonas maltophilia</name>
    <name type="common">Pseudomonas maltophilia</name>
    <name type="synonym">Xanthomonas maltophilia</name>
    <dbReference type="NCBI Taxonomy" id="40324"/>
    <lineage>
        <taxon>Bacteria</taxon>
        <taxon>Pseudomonadati</taxon>
        <taxon>Pseudomonadota</taxon>
        <taxon>Gammaproteobacteria</taxon>
        <taxon>Lysobacterales</taxon>
        <taxon>Lysobacteraceae</taxon>
        <taxon>Stenotrophomonas</taxon>
        <taxon>Stenotrophomonas maltophilia group</taxon>
    </lineage>
</organism>
<protein>
    <submittedName>
        <fullName evidence="2">Uncharacterized protein</fullName>
    </submittedName>
</protein>
<dbReference type="InterPro" id="IPR002110">
    <property type="entry name" value="Ankyrin_rpt"/>
</dbReference>
<accession>A0A2W6HW90</accession>
<dbReference type="EMBL" id="LXXM01000226">
    <property type="protein sequence ID" value="PZS87681.1"/>
    <property type="molecule type" value="Genomic_DNA"/>
</dbReference>
<dbReference type="PROSITE" id="PS50088">
    <property type="entry name" value="ANK_REPEAT"/>
    <property type="match status" value="1"/>
</dbReference>
<dbReference type="Pfam" id="PF00023">
    <property type="entry name" value="Ank"/>
    <property type="match status" value="1"/>
</dbReference>
<gene>
    <name evidence="2" type="ORF">A7X83_01690</name>
</gene>
<proteinExistence type="predicted"/>
<evidence type="ECO:0000313" key="2">
    <source>
        <dbReference type="EMBL" id="PZS87681.1"/>
    </source>
</evidence>
<dbReference type="InterPro" id="IPR036770">
    <property type="entry name" value="Ankyrin_rpt-contain_sf"/>
</dbReference>
<comment type="caution">
    <text evidence="2">The sequence shown here is derived from an EMBL/GenBank/DDBJ whole genome shotgun (WGS) entry which is preliminary data.</text>
</comment>
<dbReference type="AlphaFoldDB" id="A0A2W6HW90"/>
<evidence type="ECO:0000313" key="3">
    <source>
        <dbReference type="Proteomes" id="UP000249614"/>
    </source>
</evidence>
<dbReference type="Gene3D" id="1.25.40.20">
    <property type="entry name" value="Ankyrin repeat-containing domain"/>
    <property type="match status" value="1"/>
</dbReference>
<dbReference type="RefSeq" id="WP_111113644.1">
    <property type="nucleotide sequence ID" value="NZ_LXXM01000226.1"/>
</dbReference>